<accession>A0ABT8UAG1</accession>
<dbReference type="Proteomes" id="UP001168823">
    <property type="component" value="Unassembled WGS sequence"/>
</dbReference>
<comment type="caution">
    <text evidence="1">The sequence shown here is derived from an EMBL/GenBank/DDBJ whole genome shotgun (WGS) entry which is preliminary data.</text>
</comment>
<dbReference type="RefSeq" id="WP_302912858.1">
    <property type="nucleotide sequence ID" value="NZ_JAUMSQ010000012.1"/>
</dbReference>
<organism evidence="1 2">
    <name type="scientific">Mycolicibacterium arseniciresistens</name>
    <dbReference type="NCBI Taxonomy" id="3062257"/>
    <lineage>
        <taxon>Bacteria</taxon>
        <taxon>Bacillati</taxon>
        <taxon>Actinomycetota</taxon>
        <taxon>Actinomycetes</taxon>
        <taxon>Mycobacteriales</taxon>
        <taxon>Mycobacteriaceae</taxon>
        <taxon>Mycolicibacterium</taxon>
    </lineage>
</organism>
<protein>
    <submittedName>
        <fullName evidence="1">Pyridoxamine 5'-phosphate oxidase family protein</fullName>
    </submittedName>
</protein>
<dbReference type="EMBL" id="JAUMSQ010000012">
    <property type="protein sequence ID" value="MDO3634772.1"/>
    <property type="molecule type" value="Genomic_DNA"/>
</dbReference>
<dbReference type="Gene3D" id="2.30.110.10">
    <property type="entry name" value="Electron Transport, Fmn-binding Protein, Chain A"/>
    <property type="match status" value="1"/>
</dbReference>
<sequence>MPTAALDIIDRYFTCEFTTLGRGGAPQTWPVSPRLLTDGRFLVATSIGLPQKAFNIRRDPRVSMLFSEPAGSGVATPGAVLIQGDAVADDAVVTSFTDPDFAALMRTVAARQPAGAIWHSQVGRRVFWSYYMRILMHVTPRRALYWPDRDFTSAPNELDLAEVRRVD</sequence>
<reference evidence="1" key="1">
    <citation type="submission" date="2023-07" db="EMBL/GenBank/DDBJ databases">
        <title>Mycolicibacterium sp. nov., a novel bacterial species.</title>
        <authorList>
            <person name="Cao Y."/>
        </authorList>
    </citation>
    <scope>NUCLEOTIDE SEQUENCE</scope>
    <source>
        <strain evidence="1">KC 300</strain>
    </source>
</reference>
<keyword evidence="2" id="KW-1185">Reference proteome</keyword>
<proteinExistence type="predicted"/>
<evidence type="ECO:0000313" key="2">
    <source>
        <dbReference type="Proteomes" id="UP001168823"/>
    </source>
</evidence>
<evidence type="ECO:0000313" key="1">
    <source>
        <dbReference type="EMBL" id="MDO3634772.1"/>
    </source>
</evidence>
<name>A0ABT8UAG1_9MYCO</name>
<gene>
    <name evidence="1" type="ORF">Q2100_03330</name>
</gene>
<dbReference type="SUPFAM" id="SSF50475">
    <property type="entry name" value="FMN-binding split barrel"/>
    <property type="match status" value="1"/>
</dbReference>
<dbReference type="InterPro" id="IPR012349">
    <property type="entry name" value="Split_barrel_FMN-bd"/>
</dbReference>